<dbReference type="NCBIfam" id="TIGR00512">
    <property type="entry name" value="salvage_mtnA"/>
    <property type="match status" value="1"/>
</dbReference>
<name>A0A382E0M5_9ZZZZ</name>
<dbReference type="InterPro" id="IPR042529">
    <property type="entry name" value="IF_2B-like_C"/>
</dbReference>
<dbReference type="PANTHER" id="PTHR43475">
    <property type="entry name" value="METHYLTHIORIBOSE-1-PHOSPHATE ISOMERASE"/>
    <property type="match status" value="1"/>
</dbReference>
<dbReference type="SUPFAM" id="SSF100950">
    <property type="entry name" value="NagB/RpiA/CoA transferase-like"/>
    <property type="match status" value="1"/>
</dbReference>
<dbReference type="EMBL" id="UINC01041716">
    <property type="protein sequence ID" value="SVB43377.1"/>
    <property type="molecule type" value="Genomic_DNA"/>
</dbReference>
<dbReference type="NCBIfam" id="TIGR00524">
    <property type="entry name" value="eIF-2B_rel"/>
    <property type="match status" value="1"/>
</dbReference>
<evidence type="ECO:0000313" key="2">
    <source>
        <dbReference type="EMBL" id="SVB43377.1"/>
    </source>
</evidence>
<dbReference type="FunFam" id="3.40.50.10470:FF:000006">
    <property type="entry name" value="Methylthioribose-1-phosphate isomerase"/>
    <property type="match status" value="1"/>
</dbReference>
<gene>
    <name evidence="2" type="ORF">METZ01_LOCUS196231</name>
</gene>
<evidence type="ECO:0008006" key="3">
    <source>
        <dbReference type="Google" id="ProtNLM"/>
    </source>
</evidence>
<reference evidence="2" key="1">
    <citation type="submission" date="2018-05" db="EMBL/GenBank/DDBJ databases">
        <authorList>
            <person name="Lanie J.A."/>
            <person name="Ng W.-L."/>
            <person name="Kazmierczak K.M."/>
            <person name="Andrzejewski T.M."/>
            <person name="Davidsen T.M."/>
            <person name="Wayne K.J."/>
            <person name="Tettelin H."/>
            <person name="Glass J.I."/>
            <person name="Rusch D."/>
            <person name="Podicherti R."/>
            <person name="Tsui H.-C.T."/>
            <person name="Winkler M.E."/>
        </authorList>
    </citation>
    <scope>NUCLEOTIDE SEQUENCE</scope>
</reference>
<dbReference type="Pfam" id="PF01008">
    <property type="entry name" value="IF-2B"/>
    <property type="match status" value="1"/>
</dbReference>
<proteinExistence type="predicted"/>
<dbReference type="InterPro" id="IPR005251">
    <property type="entry name" value="IF-M1Pi"/>
</dbReference>
<evidence type="ECO:0000256" key="1">
    <source>
        <dbReference type="ARBA" id="ARBA00023235"/>
    </source>
</evidence>
<dbReference type="InterPro" id="IPR037171">
    <property type="entry name" value="NagB/RpiA_transferase-like"/>
</dbReference>
<keyword evidence="1" id="KW-0413">Isomerase</keyword>
<dbReference type="PANTHER" id="PTHR43475:SF1">
    <property type="entry name" value="METHYLTHIORIBOSE-1-PHOSPHATE ISOMERASE"/>
    <property type="match status" value="1"/>
</dbReference>
<accession>A0A382E0M5</accession>
<dbReference type="AlphaFoldDB" id="A0A382E0M5"/>
<dbReference type="InterPro" id="IPR027363">
    <property type="entry name" value="M1Pi_N"/>
</dbReference>
<dbReference type="Gene3D" id="1.20.120.420">
    <property type="entry name" value="translation initiation factor eif-2b, domain 1"/>
    <property type="match status" value="1"/>
</dbReference>
<dbReference type="InterPro" id="IPR000649">
    <property type="entry name" value="IF-2B-related"/>
</dbReference>
<dbReference type="Gene3D" id="3.40.50.10470">
    <property type="entry name" value="Translation initiation factor eif-2b, domain 2"/>
    <property type="match status" value="1"/>
</dbReference>
<organism evidence="2">
    <name type="scientific">marine metagenome</name>
    <dbReference type="NCBI Taxonomy" id="408172"/>
    <lineage>
        <taxon>unclassified sequences</taxon>
        <taxon>metagenomes</taxon>
        <taxon>ecological metagenomes</taxon>
    </lineage>
</organism>
<protein>
    <recommendedName>
        <fullName evidence="3">S-methyl-5-thioribose-1-phosphate isomerase</fullName>
    </recommendedName>
</protein>
<feature type="non-terminal residue" evidence="2">
    <location>
        <position position="1"/>
    </location>
</feature>
<dbReference type="GO" id="GO:0046523">
    <property type="term" value="F:S-methyl-5-thioribose-1-phosphate isomerase activity"/>
    <property type="evidence" value="ECO:0007669"/>
    <property type="project" value="TreeGrafter"/>
</dbReference>
<sequence>INDMAVRGAPLIGGMTAWGIFLSGLEAKYKNKNKEFIINACNEFLKARPTAVNLSWAVERIRRAIDGLNDIEAIIKVLESEAENICDEDVENSTRIGNHGLEIIREIASQKADKTVNILTHCNAGWLATIDKGTATAPIYAARDAGIDIHVWVDETRPRNQGSNLTAWELLEEGIKHTVIVDNAGGHLMQHGKVDLCIVGSDRTTRSGDVGNKIGTYLKALAAYDNNVPFYVALPESTIDWKITDGLKDIPIEIRDSKEVEYISGFSEDQIKSVRIMPEDSSSMNFSFDVTPSKFVTGLITPRGVCKANETDILKLFPEFSSGGNS</sequence>
<dbReference type="GO" id="GO:0019509">
    <property type="term" value="P:L-methionine salvage from methylthioadenosine"/>
    <property type="evidence" value="ECO:0007669"/>
    <property type="project" value="TreeGrafter"/>
</dbReference>
<dbReference type="NCBIfam" id="NF004326">
    <property type="entry name" value="PRK05720.1"/>
    <property type="match status" value="1"/>
</dbReference>
<dbReference type="InterPro" id="IPR011559">
    <property type="entry name" value="Initiation_fac_2B_a/b/d"/>
</dbReference>